<comment type="caution">
    <text evidence="3">The sequence shown here is derived from an EMBL/GenBank/DDBJ whole genome shotgun (WGS) entry which is preliminary data.</text>
</comment>
<evidence type="ECO:0000256" key="1">
    <source>
        <dbReference type="SAM" id="MobiDB-lite"/>
    </source>
</evidence>
<dbReference type="Proteomes" id="UP000051927">
    <property type="component" value="Unassembled WGS sequence"/>
</dbReference>
<feature type="compositionally biased region" description="Basic and acidic residues" evidence="1">
    <location>
        <begin position="7"/>
        <end position="19"/>
    </location>
</feature>
<feature type="region of interest" description="Disordered" evidence="1">
    <location>
        <begin position="1"/>
        <end position="28"/>
    </location>
</feature>
<dbReference type="GeneID" id="84904633"/>
<dbReference type="RefSeq" id="WP_003149496.1">
    <property type="nucleotide sequence ID" value="NZ_CAUPIQ010000005.1"/>
</dbReference>
<feature type="transmembrane region" description="Helical" evidence="2">
    <location>
        <begin position="60"/>
        <end position="82"/>
    </location>
</feature>
<feature type="region of interest" description="Disordered" evidence="1">
    <location>
        <begin position="86"/>
        <end position="112"/>
    </location>
</feature>
<evidence type="ECO:0000256" key="2">
    <source>
        <dbReference type="SAM" id="Phobius"/>
    </source>
</evidence>
<evidence type="ECO:0000313" key="4">
    <source>
        <dbReference type="Proteomes" id="UP000051927"/>
    </source>
</evidence>
<keyword evidence="2" id="KW-0472">Membrane</keyword>
<sequence length="228" mass="24391">MANHMSHHMDIEPDDEKTPHSSPIKSSDISTIHAGQGVHMAREKITDGLEEQNPHTRRNMIVLVIITLIALVALFCIVRCVASSHEAAPEKETKQTESAYSSEKQQDEQDAQGKITYQGSTYAIEKQDDGKYGITRDGGSGNKTIVFKVDGTPTNLVLYNGTILVPENNNGKWDVVAYTIGDGALPVLVADKNGNTVGGEGTIASAVLDGTSLKVTDSSGNVTNVALE</sequence>
<gene>
    <name evidence="3" type="ORF">IV60_GL000846</name>
</gene>
<dbReference type="EMBL" id="JQCP01000002">
    <property type="protein sequence ID" value="KRO02409.1"/>
    <property type="molecule type" value="Genomic_DNA"/>
</dbReference>
<name>A0ABR5Q0D9_9ACTN</name>
<keyword evidence="2" id="KW-0812">Transmembrane</keyword>
<evidence type="ECO:0000313" key="3">
    <source>
        <dbReference type="EMBL" id="KRO02409.1"/>
    </source>
</evidence>
<organism evidence="3 4">
    <name type="scientific">Lancefieldella rimae</name>
    <dbReference type="NCBI Taxonomy" id="1383"/>
    <lineage>
        <taxon>Bacteria</taxon>
        <taxon>Bacillati</taxon>
        <taxon>Actinomycetota</taxon>
        <taxon>Coriobacteriia</taxon>
        <taxon>Coriobacteriales</taxon>
        <taxon>Atopobiaceae</taxon>
        <taxon>Lancefieldella</taxon>
    </lineage>
</organism>
<keyword evidence="2" id="KW-1133">Transmembrane helix</keyword>
<reference evidence="3 4" key="1">
    <citation type="journal article" date="2015" name="Genome Announc.">
        <title>Expanding the biotechnology potential of lactobacilli through comparative genomics of 213 strains and associated genera.</title>
        <authorList>
            <person name="Sun Z."/>
            <person name="Harris H.M."/>
            <person name="McCann A."/>
            <person name="Guo C."/>
            <person name="Argimon S."/>
            <person name="Zhang W."/>
            <person name="Yang X."/>
            <person name="Jeffery I.B."/>
            <person name="Cooney J.C."/>
            <person name="Kagawa T.F."/>
            <person name="Liu W."/>
            <person name="Song Y."/>
            <person name="Salvetti E."/>
            <person name="Wrobel A."/>
            <person name="Rasinkangas P."/>
            <person name="Parkhill J."/>
            <person name="Rea M.C."/>
            <person name="O'Sullivan O."/>
            <person name="Ritari J."/>
            <person name="Douillard F.P."/>
            <person name="Paul Ross R."/>
            <person name="Yang R."/>
            <person name="Briner A.E."/>
            <person name="Felis G.E."/>
            <person name="de Vos W.M."/>
            <person name="Barrangou R."/>
            <person name="Klaenhammer T.R."/>
            <person name="Caufield P.W."/>
            <person name="Cui Y."/>
            <person name="Zhang H."/>
            <person name="O'Toole P.W."/>
        </authorList>
    </citation>
    <scope>NUCLEOTIDE SEQUENCE [LARGE SCALE GENOMIC DNA]</scope>
    <source>
        <strain evidence="3 4">DSM 7090</strain>
    </source>
</reference>
<proteinExistence type="predicted"/>
<keyword evidence="4" id="KW-1185">Reference proteome</keyword>
<protein>
    <submittedName>
        <fullName evidence="3">Uncharacterized protein</fullName>
    </submittedName>
</protein>
<accession>A0ABR5Q0D9</accession>